<evidence type="ECO:0000259" key="1">
    <source>
        <dbReference type="Pfam" id="PF00561"/>
    </source>
</evidence>
<dbReference type="Proteomes" id="UP001606300">
    <property type="component" value="Unassembled WGS sequence"/>
</dbReference>
<gene>
    <name evidence="3" type="ORF">ACG02S_19155</name>
</gene>
<dbReference type="InterPro" id="IPR029058">
    <property type="entry name" value="AB_hydrolase_fold"/>
</dbReference>
<dbReference type="Pfam" id="PF00561">
    <property type="entry name" value="Abhydrolase_1"/>
    <property type="match status" value="1"/>
</dbReference>
<dbReference type="Pfam" id="PF12146">
    <property type="entry name" value="Hydrolase_4"/>
    <property type="match status" value="1"/>
</dbReference>
<evidence type="ECO:0000313" key="3">
    <source>
        <dbReference type="EMBL" id="MFG6416019.1"/>
    </source>
</evidence>
<dbReference type="EMBL" id="JBIGHY010000007">
    <property type="protein sequence ID" value="MFG6416019.1"/>
    <property type="molecule type" value="Genomic_DNA"/>
</dbReference>
<name>A0ABW7ET42_9BURK</name>
<evidence type="ECO:0000313" key="4">
    <source>
        <dbReference type="Proteomes" id="UP001606300"/>
    </source>
</evidence>
<keyword evidence="4" id="KW-1185">Reference proteome</keyword>
<organism evidence="3 4">
    <name type="scientific">Pelomonas dachongensis</name>
    <dbReference type="NCBI Taxonomy" id="3299029"/>
    <lineage>
        <taxon>Bacteria</taxon>
        <taxon>Pseudomonadati</taxon>
        <taxon>Pseudomonadota</taxon>
        <taxon>Betaproteobacteria</taxon>
        <taxon>Burkholderiales</taxon>
        <taxon>Sphaerotilaceae</taxon>
        <taxon>Roseateles</taxon>
    </lineage>
</organism>
<dbReference type="GO" id="GO:0016787">
    <property type="term" value="F:hydrolase activity"/>
    <property type="evidence" value="ECO:0007669"/>
    <property type="project" value="UniProtKB-KW"/>
</dbReference>
<dbReference type="PANTHER" id="PTHR12277:SF81">
    <property type="entry name" value="PROTEIN ABHD13"/>
    <property type="match status" value="1"/>
</dbReference>
<dbReference type="InterPro" id="IPR000073">
    <property type="entry name" value="AB_hydrolase_1"/>
</dbReference>
<feature type="domain" description="AB hydrolase-1" evidence="1">
    <location>
        <begin position="204"/>
        <end position="249"/>
    </location>
</feature>
<dbReference type="Gene3D" id="3.40.50.1820">
    <property type="entry name" value="alpha/beta hydrolase"/>
    <property type="match status" value="1"/>
</dbReference>
<protein>
    <submittedName>
        <fullName evidence="3">Alpha/beta hydrolase</fullName>
    </submittedName>
</protein>
<comment type="caution">
    <text evidence="3">The sequence shown here is derived from an EMBL/GenBank/DDBJ whole genome shotgun (WGS) entry which is preliminary data.</text>
</comment>
<evidence type="ECO:0000259" key="2">
    <source>
        <dbReference type="Pfam" id="PF12146"/>
    </source>
</evidence>
<keyword evidence="3" id="KW-0378">Hydrolase</keyword>
<dbReference type="InterPro" id="IPR022742">
    <property type="entry name" value="Hydrolase_4"/>
</dbReference>
<accession>A0ABW7ET42</accession>
<dbReference type="SUPFAM" id="SSF53474">
    <property type="entry name" value="alpha/beta-Hydrolases"/>
    <property type="match status" value="1"/>
</dbReference>
<feature type="domain" description="Serine aminopeptidase S33" evidence="2">
    <location>
        <begin position="71"/>
        <end position="181"/>
    </location>
</feature>
<proteinExistence type="predicted"/>
<dbReference type="PANTHER" id="PTHR12277">
    <property type="entry name" value="ALPHA/BETA HYDROLASE DOMAIN-CONTAINING PROTEIN"/>
    <property type="match status" value="1"/>
</dbReference>
<sequence>MPGMLLTVLGLAATAYLALMLALWWGQERLLFEPEPLPADHVFQFGPDVQDVVIDRPDGTRLHALHLRLPAPRGIVFYLHGNAGNLQSWFSHADFYRQAGYDLFMLDYRGFGKSGGRIASEAELRADARAAWQQIEPLYAPGQLRVIAGRSLGSGLAAGLAAELQPDLTVLISPYRSMRALAAQHYPWVPAALLRYPLDTEALAARIHGPSLLLHGDQDTLIPAAHSEALKARLPQARYVRVEGAGHSDVQEFPAYLQAVREALSALVRRPQPARVSPLGTL</sequence>
<dbReference type="RefSeq" id="WP_394472087.1">
    <property type="nucleotide sequence ID" value="NZ_JBIGHY010000007.1"/>
</dbReference>
<reference evidence="3 4" key="1">
    <citation type="submission" date="2024-09" db="EMBL/GenBank/DDBJ databases">
        <title>Novel species of the genus Pelomonas and Roseateles isolated from streams.</title>
        <authorList>
            <person name="Lu H."/>
        </authorList>
    </citation>
    <scope>NUCLEOTIDE SEQUENCE [LARGE SCALE GENOMIC DNA]</scope>
    <source>
        <strain evidence="3 4">DC23W</strain>
    </source>
</reference>